<dbReference type="Pfam" id="PF25037">
    <property type="entry name" value="VPS13_C"/>
    <property type="match status" value="1"/>
</dbReference>
<proteinExistence type="inferred from homology"/>
<dbReference type="SMART" id="SM00233">
    <property type="entry name" value="PH"/>
    <property type="match status" value="1"/>
</dbReference>
<dbReference type="Pfam" id="PF25036">
    <property type="entry name" value="VPS13_VAB"/>
    <property type="match status" value="1"/>
</dbReference>
<name>A0A6J1C8M0_MOMCH</name>
<evidence type="ECO:0000259" key="5">
    <source>
        <dbReference type="SMART" id="SM00233"/>
    </source>
</evidence>
<dbReference type="RefSeq" id="XP_022138051.1">
    <property type="nucleotide sequence ID" value="XM_022282359.1"/>
</dbReference>
<evidence type="ECO:0000256" key="2">
    <source>
        <dbReference type="ARBA" id="ARBA00022448"/>
    </source>
</evidence>
<dbReference type="KEGG" id="mcha:111009309"/>
<dbReference type="Pfam" id="PF06398">
    <property type="entry name" value="Pex24p"/>
    <property type="match status" value="1"/>
</dbReference>
<dbReference type="GO" id="GO:0098588">
    <property type="term" value="C:bounding membrane of organelle"/>
    <property type="evidence" value="ECO:0007669"/>
    <property type="project" value="UniProtKB-ARBA"/>
</dbReference>
<evidence type="ECO:0000256" key="3">
    <source>
        <dbReference type="ARBA" id="ARBA00023055"/>
    </source>
</evidence>
<dbReference type="GO" id="GO:0006869">
    <property type="term" value="P:lipid transport"/>
    <property type="evidence" value="ECO:0007669"/>
    <property type="project" value="UniProtKB-KW"/>
</dbReference>
<dbReference type="PANTHER" id="PTHR45523:SF2">
    <property type="entry name" value="OS02G0470600 PROTEIN"/>
    <property type="match status" value="1"/>
</dbReference>
<gene>
    <name evidence="7" type="primary">LOC111009309</name>
</gene>
<dbReference type="Pfam" id="PF06101">
    <property type="entry name" value="Vps62"/>
    <property type="match status" value="2"/>
</dbReference>
<dbReference type="GeneID" id="111009309"/>
<dbReference type="OrthoDB" id="428159at2759"/>
<dbReference type="Gene3D" id="2.60.40.150">
    <property type="entry name" value="C2 domain"/>
    <property type="match status" value="1"/>
</dbReference>
<dbReference type="InterPro" id="IPR056748">
    <property type="entry name" value="VPS13-like_C"/>
</dbReference>
<evidence type="ECO:0000313" key="7">
    <source>
        <dbReference type="RefSeq" id="XP_022138051.1"/>
    </source>
</evidence>
<dbReference type="InterPro" id="IPR001849">
    <property type="entry name" value="PH_domain"/>
</dbReference>
<comment type="similarity">
    <text evidence="1">Belongs to the VPS13 family.</text>
</comment>
<reference evidence="7" key="1">
    <citation type="submission" date="2025-08" db="UniProtKB">
        <authorList>
            <consortium name="RefSeq"/>
        </authorList>
    </citation>
    <scope>IDENTIFICATION</scope>
    <source>
        <strain evidence="7">OHB3-1</strain>
    </source>
</reference>
<evidence type="ECO:0000256" key="1">
    <source>
        <dbReference type="ARBA" id="ARBA00006545"/>
    </source>
</evidence>
<organism evidence="6 7">
    <name type="scientific">Momordica charantia</name>
    <name type="common">Bitter gourd</name>
    <name type="synonym">Balsam pear</name>
    <dbReference type="NCBI Taxonomy" id="3673"/>
    <lineage>
        <taxon>Eukaryota</taxon>
        <taxon>Viridiplantae</taxon>
        <taxon>Streptophyta</taxon>
        <taxon>Embryophyta</taxon>
        <taxon>Tracheophyta</taxon>
        <taxon>Spermatophyta</taxon>
        <taxon>Magnoliopsida</taxon>
        <taxon>eudicotyledons</taxon>
        <taxon>Gunneridae</taxon>
        <taxon>Pentapetalae</taxon>
        <taxon>rosids</taxon>
        <taxon>fabids</taxon>
        <taxon>Cucurbitales</taxon>
        <taxon>Cucurbitaceae</taxon>
        <taxon>Momordiceae</taxon>
        <taxon>Momordica</taxon>
    </lineage>
</organism>
<protein>
    <submittedName>
        <fullName evidence="7">Uncharacterized protein LOC111009309</fullName>
    </submittedName>
</protein>
<sequence>MFEAHVLHLLRRYLGEYVQGLSLEALRISVWKGDVVLKDLKLKTEALNSLRLPVTVKAGFVGTITLKVPWKGLGKEPVIVLIDRVFILAHPVLDGQTLKEEDREKLFEAKLQQIEEAEAATLEAISRSKLGNLLQLDRLAMYHDSNTLPWSLDKKWEDLSPKDWIEIFEDGINEPTAEHGLGSKWAVNRNYLVSPINGILKYHRLGDQERNDPEIPFEMASLVLGDVSLTMTESQYHDWIKLLEVVSRYKTYVEVFHLRPMVPVFAAPNLWWRYAVQAGLQQKKICYRFSWEQIRQLCQLRRRYIQLYAGSLQGLSNTSDAEIREIEKDLDTKVIILWRLLAHAKVESVKSKEAAEQKRLKKSSWFSFRWRSNSEDSSDGDASEGSHLGEEQLTKEEWQAINKLLSYQPDEDSPSHSGKDTQNMIQFLFTVSINQAAARIININQTEIVCGRFEQLSVSTKLKQRSTYCDVLLKFYGLYAPEGSLAESVCSEQKENALAASFILMPVGENIDWRLSATISPCHVTILMDSCDRFLEFLRRSNEVSPTVAMETAAALQVKFEKVTRIAQEQFQMALEEQSRFAFDIDLDAPKVRVPIRTCGSSKCDGHFLLDFGHFMLRTMDSQSDERRHSLYSRFFISGRDIAALFRDCGSECQKCPDHSSSNQPIVSSLQKEEAHNVYPLVDQCGMAVIVDQIKVPHPSYPSTRISIQVPNLGIHFSPSRYCKLMELLNTIYGKMETYGQHSDAGGNFQPVVAPWGPVDLTADARILVWKGIGNSVAQWKPCYLVLSGLYVYVLESGKSQTYQRYLSVAGKQVHEVPSTNVGGSLFCIALSSRGMDIQKALESSSTLVIEFQNDEEKCTWTKRLLQATYQASAPLSMDIPGETGEDRMDIPGETGEDESEPMEHHTPNMKTANLVINGALVEAKFLIYGKTGDEVDNKHDEILILELLASGGKVHIIRADDDLSLKMKLHSLHIKDELQGHLSTSSRYLARSVLSNQKSSSSPGTVDANGIGTPTSIFEEDDCFKDALPDFLSLSDVGESAGRESTETMFNENDLGKGKGISSDIFYEAEDSESSDFVVMTFLTRGSDSPDYDGIDTQMSIRMSRMEFYCNRPTLVALIGFGLDISYSNYVEVSSDLPDSSEDKPVMVKEKVEEKVEEKGRVKGLLGYGKSRVVFYLNMNVDSVSIYLNMEDGSQLAMLVQESFLLDLKVHPSSLSIEGTLGNFRLCDMSLGKDHCWGWLCDIRNPGVESLIKFKFNSYSVDDGDYKGYDYSLHGRLSAVRIVFLYRFVQEITVYFMGLATPHTEEAVKLVDKVGDFEWLIQKYEIDGATAVKLDLSLDTPIIIVPKNSNSKDFIQLDLGQLQVTNKFSWHGCRESDASAVHIDVLHAELLGVNMLVGINGCLGKPMIQESQGLEVYVRRSLRDVFRKVPTFSVEVVVGVLHGMMSDKEYKVIVDCLYMNLYEQPVLPPSFRGKKSESKDTMRLLVDMVNTNSQILLSRTVTIVAVVVNKALLELCNGIQEESLLALISLEGLWVSYRMTSFLETDLYLTIPKFSILDIRPDTKPEMRLMLGSSTDTSKQTHLENFPFLKRDSSGKAYSEGSLDMDVPVATTFLLDYRWRKESQSLVLRVQQPRVLVVPDFLLAVVEFFVPALRTITGREETMDPKNDPISRNNSIVLSGPIYKQSEDVILLSPSRQLIADTSGVDDYTYDGCGNVIHLMEETDGKGLHSGRCQPIIVIGRAKRLRFVNVKIENGSLLRKYTYLGNDSSYSVSKEDDVDIIFLDTLSSGEEKENAASMHETSDASNVSSLESDPNTLRSFTFETQVVSPEFTFYDGTKSSLDDLSYGEKLLRAKLDMSFMYASKENDTWIRALVKDFTIEAGSGLVILDPVDVSAGYTSVKDKTNMSLVTTDICIHLSLSSISLILNLQSQAVEAMKFGNAVPVVACTNFDKLWVSPRENGSSHNLTFWRPRAPSNYVILGDCVTSRPVPPSQAVMAVSNTYGRVRKPLGFHLIGVFSRIQGFEFDGKSDIDCSIWMPVPPVGYTTVGCVAHVGNQRPPNYVVNCIRSDLISSTTYSECLLNSPSNSWYESGFSIWRMDNVIGSFIAHASTSCPVKDYACDLNHLLKWNSNSDYTSSKEPSSNTTSDHDTLSHHSSIQSATSSGWDILRSISKATNYYVSTPNFERIWWDKGSEVRCPVSIWRPVARPGYAILGDFITEGLEPPALGVLFKDGNAEISAKPLQFTKVAHIFGKGFDEAFFWYPIAPPGYASLGCLVSRTDEAPHLDSICCPRMDLVSQANLFEMPISRSSSSRGSQCWSIWKVGNQACTFLARADHKMPSSRLAYTIGDSTKPKTHENVTAELKIRFFSLTVLDSLHGMMKPLFDTTITNLKVATHGSPEAMNAVLISSIAASTFNTQLEAWEPLIEPFDGIFKFETYDTNVNEPPKLGKRIRIAATSIVNINVSASNLETFTGGILSWRRQLELEERVQKLNEEAVDYLRHGKDATFSALDEDDLQTAVVENKLGCEIYLKRCEQNLDIVDKLSIGDCVSVWIPPPRFSDRLNVADESREPRYSVAVQIIEAKGLPVIDDGNSHSFFCALRLVIDGQVPGQQKLFPQSARTKCVKPLISENNLSGVGMAKWNELFIFEVPKKGSAKLEVEVTNLAAKAGKGEVVGALSFSVGRGSSVLKKVASVRMVHQTNDVHNIVSYTIKKRQNDPENMADCGILLVSSSYFERKTIANFQRDVGNENFIDRDTGFWVGLRADGAWQSIRSLLPLSTAPILLQDDYIAMDVVMKNGKKHASLRGLVTVVNDSDIKLDISICQVSLIHEYDASLGTGSSNIVVEEIFENQRYHPNSGWSDQVLGFRHDDPGHWSTQDFSHSSKDFSEPPLPPGWQWTTTWAIDKTQFVDTDGWGYGPDFHCLKWPLTSFKSSKNSSSDVVRRRRWVRTRQRLPDQSVNSLKTALTSINPGASASLPWRSTLKDSDQCLLVRPSSDQLITQYTWGRAAFVGSVYTYGKDHAFIDQGLLAKQATSKQENKISNLAFKLNQLEKKDMLLCCTSGNKQFWLSVGADASVLHTELNAPVYDWKISVNPPIKLENRLPCSAEFTIWEKIKDGKCIERQNGIILSRGSEQVYSADTQKPIYLTLFVQGGWALEKDPILVLDPTSNDPISAFWMVHQKNKRRLRLSVERVMGGTTAGPKIIRFHVPYWIVNDSSLSLAYRVVELEPPESVDSDSLPLSRAVKSAKMALRNPIHSLDRRHSSVRRNAQVLEEIEDTTPVPSMLSPQDYAGRPGATPFTSQKETCVPRVGIAIAMRNSDIYSAGISLLELENKERVDVKAFSSDGSYYKLSTLLNMTSDRTKVVRFQPHTLFINRLGCSLCLQQCDSQLSTWFYPSDPPKPFGWQSYAKVELLKLRVEGYKWSTPFSIYNEGMMRICLKKDGGNDQFQLRVEVSSGAKCSRYEVIFRPNTSSGPYRIENRSVFLPIRFRQVDGTNDSWKLLLPNTAISFLWEDLGRRRLLELLIDGSDSSKTDKYDIDEISDHQPVAVAGGPSKALHVTIVKEEKINVVLIRDWMPENEPGRLFGGRHLSPLSNPPRIDFYSSESTSISNCEYHVIVELAELGISLVDHTPEEILYFSVQNLLLAYSTGLDSGISRLKLRMSRVQVDNQLPLTPMPVLFRPQRIGEETDYILKFSMTMQSNGSLDLCIYPYIGFHGPESYAFSINIHEPIIWRLHEMIQLVNLSRLQDTGSTAVSVDPVIQIRVLHISEVRFRLSMAMSPSQRPRGVLGFWSSLMTALGNTENMPIRINQRFHENVCMRQSAMVSTAISSIRKDLLSQPLQLLSGVDILGNASSALGHMSKGVAALSMDKKFIQSRQRQESKGVEDLGDVIREGGGALAKGLFRGVTGILTKPLEGAKTSGVEGFVQGVGKGIIGAAAQPVSGVLDLLSKTTEGANAVRMKIASAITSDEQLLRRRLPRVISGDNLLRPYDNYKAQGQVILQLAESGSFFVQVDLFKVRGKFALSDAYEDHFLLPKGKILVVTHRRVMLMQQPSSIIGQRKFSPAKDPCSVLWDVLWGDLMTMELTQGKKDHPKAPPSRLILYLQARSTEVKEHAHVVKCNRGTDQALRVYTSIELAMKTYGQNLSKEMMLMKVRKPYSPIADGAMCEWSPQQVPASVPFSSIFGSSSY</sequence>
<dbReference type="InterPro" id="IPR035892">
    <property type="entry name" value="C2_domain_sf"/>
</dbReference>
<feature type="region of interest" description="Disordered" evidence="4">
    <location>
        <begin position="877"/>
        <end position="906"/>
    </location>
</feature>
<feature type="domain" description="PH" evidence="5">
    <location>
        <begin position="761"/>
        <end position="872"/>
    </location>
</feature>
<feature type="region of interest" description="Disordered" evidence="4">
    <location>
        <begin position="1793"/>
        <end position="1813"/>
    </location>
</feature>
<dbReference type="PANTHER" id="PTHR45523">
    <property type="entry name" value="TETRATRICOPEPTIDE REPEAT (TPR)-CONTAINING PROTEIN-RELATED"/>
    <property type="match status" value="1"/>
</dbReference>
<keyword evidence="3" id="KW-0445">Lipid transport</keyword>
<dbReference type="CDD" id="cd00030">
    <property type="entry name" value="C2"/>
    <property type="match status" value="1"/>
</dbReference>
<evidence type="ECO:0000256" key="4">
    <source>
        <dbReference type="SAM" id="MobiDB-lite"/>
    </source>
</evidence>
<accession>A0A6J1C8M0</accession>
<keyword evidence="2" id="KW-0813">Transport</keyword>
<dbReference type="Proteomes" id="UP000504603">
    <property type="component" value="Unplaced"/>
</dbReference>
<dbReference type="Pfam" id="PF12624">
    <property type="entry name" value="VPS13_N"/>
    <property type="match status" value="2"/>
</dbReference>
<dbReference type="InterPro" id="IPR026854">
    <property type="entry name" value="VPS13_N"/>
</dbReference>
<dbReference type="InterPro" id="IPR010482">
    <property type="entry name" value="TECPR1-like_DysF"/>
</dbReference>
<dbReference type="InterPro" id="IPR009291">
    <property type="entry name" value="Vps62"/>
</dbReference>
<dbReference type="SUPFAM" id="SSF49562">
    <property type="entry name" value="C2 domain (Calcium/lipid-binding domain, CaLB)"/>
    <property type="match status" value="1"/>
</dbReference>
<dbReference type="SUPFAM" id="SSF50729">
    <property type="entry name" value="PH domain-like"/>
    <property type="match status" value="1"/>
</dbReference>
<dbReference type="GO" id="GO:0005737">
    <property type="term" value="C:cytoplasm"/>
    <property type="evidence" value="ECO:0007669"/>
    <property type="project" value="UniProtKB-ARBA"/>
</dbReference>
<keyword evidence="6" id="KW-1185">Reference proteome</keyword>
<dbReference type="InterPro" id="IPR009543">
    <property type="entry name" value="VPS13_VAB"/>
</dbReference>
<feature type="compositionally biased region" description="Polar residues" evidence="4">
    <location>
        <begin position="1804"/>
        <end position="1813"/>
    </location>
</feature>
<evidence type="ECO:0000313" key="6">
    <source>
        <dbReference type="Proteomes" id="UP000504603"/>
    </source>
</evidence>